<reference evidence="2" key="1">
    <citation type="journal article" date="2022" name="Int. J. Mol. Sci.">
        <title>Draft Genome of Tanacetum Coccineum: Genomic Comparison of Closely Related Tanacetum-Family Plants.</title>
        <authorList>
            <person name="Yamashiro T."/>
            <person name="Shiraishi A."/>
            <person name="Nakayama K."/>
            <person name="Satake H."/>
        </authorList>
    </citation>
    <scope>NUCLEOTIDE SEQUENCE</scope>
</reference>
<feature type="compositionally biased region" description="Polar residues" evidence="1">
    <location>
        <begin position="626"/>
        <end position="637"/>
    </location>
</feature>
<comment type="caution">
    <text evidence="2">The sequence shown here is derived from an EMBL/GenBank/DDBJ whole genome shotgun (WGS) entry which is preliminary data.</text>
</comment>
<sequence length="697" mass="80824">MQRPPLFESDGFIYWKNRFETYVKSKDLDLWHVITYGDFPPVQNNPETNRMKFVPFDKQNDDLKKNSLKIIQAKLALHPKWRAKITAIEESKDLTSLSLDELIGNLKVYEVIIKNDSEIVKGKREQNRSLALKAKKESSDENSSTSDCKDEEYAMAVRDFKKFFKRRERFVRQPHDERKASQRNKDEKIAKAKENVLNAGIQITSSESVQNYQEATIKEPSLEDHGVIATKMKKKRLKTKNVLWLKLLMSLTKDLPNDFSFNAYSLEDIEETHREQRLIKYLKSYRDSVVINMPRATVGDTSLTRSYIPKVSQTPGIAPSIAHFYKPIEDRCIHEGRVVDQLYYTSDHIDRCFSNIRLNCLYEINEPIVPRFVLDFYSQVTLQRDASGVILISFMIQNEFITLSLQQFGQILIIPFDGQAVFTNEWDLGSLAYSQETEGPYHTDLPTPEEIHQFLQFQRIDPNRIIKHKNVILSPNQVLTKELRQDLKRWNELIYENVFGLGGHRDHLPACLAHILYCILAEQQYNLAYFFVKRIESARATPKAHLPYGMFLTRLFRHVMELYPHLDNGIYDVVERVMRPLALRQTRRPRSDRGKARHSVSSTSAHHNRGSSSHQGDDDEDDGASRASTPSPTTYLNSLGPLDYQPYDIPTSSEQNDDLLFERQLGRNVADSIAERLKRPTAYKFRQIAVSLLSRNL</sequence>
<evidence type="ECO:0000313" key="3">
    <source>
        <dbReference type="Proteomes" id="UP001151760"/>
    </source>
</evidence>
<name>A0ABQ4ZZG1_9ASTR</name>
<dbReference type="Proteomes" id="UP001151760">
    <property type="component" value="Unassembled WGS sequence"/>
</dbReference>
<evidence type="ECO:0000256" key="1">
    <source>
        <dbReference type="SAM" id="MobiDB-lite"/>
    </source>
</evidence>
<proteinExistence type="predicted"/>
<reference evidence="2" key="2">
    <citation type="submission" date="2022-01" db="EMBL/GenBank/DDBJ databases">
        <authorList>
            <person name="Yamashiro T."/>
            <person name="Shiraishi A."/>
            <person name="Satake H."/>
            <person name="Nakayama K."/>
        </authorList>
    </citation>
    <scope>NUCLEOTIDE SEQUENCE</scope>
</reference>
<evidence type="ECO:0000313" key="2">
    <source>
        <dbReference type="EMBL" id="GJS95390.1"/>
    </source>
</evidence>
<organism evidence="2 3">
    <name type="scientific">Tanacetum coccineum</name>
    <dbReference type="NCBI Taxonomy" id="301880"/>
    <lineage>
        <taxon>Eukaryota</taxon>
        <taxon>Viridiplantae</taxon>
        <taxon>Streptophyta</taxon>
        <taxon>Embryophyta</taxon>
        <taxon>Tracheophyta</taxon>
        <taxon>Spermatophyta</taxon>
        <taxon>Magnoliopsida</taxon>
        <taxon>eudicotyledons</taxon>
        <taxon>Gunneridae</taxon>
        <taxon>Pentapetalae</taxon>
        <taxon>asterids</taxon>
        <taxon>campanulids</taxon>
        <taxon>Asterales</taxon>
        <taxon>Asteraceae</taxon>
        <taxon>Asteroideae</taxon>
        <taxon>Anthemideae</taxon>
        <taxon>Anthemidinae</taxon>
        <taxon>Tanacetum</taxon>
    </lineage>
</organism>
<evidence type="ECO:0008006" key="4">
    <source>
        <dbReference type="Google" id="ProtNLM"/>
    </source>
</evidence>
<gene>
    <name evidence="2" type="ORF">Tco_0802358</name>
</gene>
<feature type="compositionally biased region" description="Polar residues" evidence="1">
    <location>
        <begin position="599"/>
        <end position="614"/>
    </location>
</feature>
<protein>
    <recommendedName>
        <fullName evidence="4">DUF4219 domain-containing protein</fullName>
    </recommendedName>
</protein>
<feature type="region of interest" description="Disordered" evidence="1">
    <location>
        <begin position="584"/>
        <end position="654"/>
    </location>
</feature>
<keyword evidence="3" id="KW-1185">Reference proteome</keyword>
<dbReference type="EMBL" id="BQNB010011805">
    <property type="protein sequence ID" value="GJS95390.1"/>
    <property type="molecule type" value="Genomic_DNA"/>
</dbReference>
<accession>A0ABQ4ZZG1</accession>